<dbReference type="InterPro" id="IPR013766">
    <property type="entry name" value="Thioredoxin_domain"/>
</dbReference>
<feature type="domain" description="Thioredoxin" evidence="1">
    <location>
        <begin position="476"/>
        <end position="591"/>
    </location>
</feature>
<sequence length="598" mass="67841">MSYPTGTTIYIKKKCFSGYNLVTTVKDGIILFDMNGNEIRRYKMNGMPAKLLKGGNIIGTSSFRDSAHALQDGISLMEIDYDGNLVWKYNQFRFIDEENQWAARAHGDYQREGNPVGYYVPGMEAKAGSGNTIILSHDTIINKTISDKKLLDEVIYEVDYDGNILWRFSFSEHFNEIGFSEQAKNVIYRNPNMKKIDGGVGDYLHISSISVLGPNKWYDQGDIRFHPDNIIFASRIGNFIGIIDKKRSRICWKIGPNIYSEEFNKLGGLIGPSHIQLIPKGLPGEGNILLFDSGGSSGYGYQSSISPTGLKNSTRDYSRVIEFNPVSLNIKWQIDPKQIGFLNAVNGYKFYSPYGSNVQRLPNGNTLITLATSGIMLEVTEEGEIVWKWICPYKSSTDFYAFHNLIYQGMRYPYDYIPQEEIPKEKTMLPVNKSLFRLPGAGTYGAKKVIDIEGAEPSIDVDIITMAMENDEEIAYQKKMIAMDSSVIKSINSKNFEKRLSENENSIIIYGAVRCTHCQAIREILMELIEEEFQEVTCFYMDIDENPSFAAKRGIKSVPLTVFYKNSKEVYRFLGEGSYDEIADAIEDYFKIESDYNI</sequence>
<evidence type="ECO:0000313" key="3">
    <source>
        <dbReference type="Proteomes" id="UP001519306"/>
    </source>
</evidence>
<dbReference type="RefSeq" id="WP_210060257.1">
    <property type="nucleotide sequence ID" value="NZ_JAGGLJ010000003.1"/>
</dbReference>
<evidence type="ECO:0000259" key="1">
    <source>
        <dbReference type="PROSITE" id="PS51352"/>
    </source>
</evidence>
<dbReference type="InterPro" id="IPR053143">
    <property type="entry name" value="Arylsulfate_ST"/>
</dbReference>
<dbReference type="InterPro" id="IPR036249">
    <property type="entry name" value="Thioredoxin-like_sf"/>
</dbReference>
<dbReference type="Pfam" id="PF05935">
    <property type="entry name" value="Arylsulfotrans"/>
    <property type="match status" value="1"/>
</dbReference>
<dbReference type="EMBL" id="JAGGLJ010000003">
    <property type="protein sequence ID" value="MBP2024953.1"/>
    <property type="molecule type" value="Genomic_DNA"/>
</dbReference>
<dbReference type="PROSITE" id="PS51352">
    <property type="entry name" value="THIOREDOXIN_2"/>
    <property type="match status" value="1"/>
</dbReference>
<accession>A0ABS4KB09</accession>
<keyword evidence="2" id="KW-0413">Isomerase</keyword>
<comment type="caution">
    <text evidence="2">The sequence shown here is derived from an EMBL/GenBank/DDBJ whole genome shotgun (WGS) entry which is preliminary data.</text>
</comment>
<dbReference type="InterPro" id="IPR011047">
    <property type="entry name" value="Quinoprotein_ADH-like_sf"/>
</dbReference>
<keyword evidence="3" id="KW-1185">Reference proteome</keyword>
<dbReference type="Pfam" id="PF00085">
    <property type="entry name" value="Thioredoxin"/>
    <property type="match status" value="1"/>
</dbReference>
<proteinExistence type="predicted"/>
<dbReference type="SUPFAM" id="SSF50998">
    <property type="entry name" value="Quinoprotein alcohol dehydrogenase-like"/>
    <property type="match status" value="1"/>
</dbReference>
<dbReference type="Proteomes" id="UP001519306">
    <property type="component" value="Unassembled WGS sequence"/>
</dbReference>
<dbReference type="PANTHER" id="PTHR35340:SF5">
    <property type="entry name" value="ASST-DOMAIN-CONTAINING PROTEIN"/>
    <property type="match status" value="1"/>
</dbReference>
<dbReference type="GO" id="GO:0016853">
    <property type="term" value="F:isomerase activity"/>
    <property type="evidence" value="ECO:0007669"/>
    <property type="project" value="UniProtKB-KW"/>
</dbReference>
<reference evidence="2 3" key="1">
    <citation type="submission" date="2021-03" db="EMBL/GenBank/DDBJ databases">
        <title>Genomic Encyclopedia of Type Strains, Phase IV (KMG-IV): sequencing the most valuable type-strain genomes for metagenomic binning, comparative biology and taxonomic classification.</title>
        <authorList>
            <person name="Goeker M."/>
        </authorList>
    </citation>
    <scope>NUCLEOTIDE SEQUENCE [LARGE SCALE GENOMIC DNA]</scope>
    <source>
        <strain evidence="2 3">DSM 27563</strain>
    </source>
</reference>
<gene>
    <name evidence="2" type="ORF">J2Z71_000476</name>
</gene>
<dbReference type="SUPFAM" id="SSF52833">
    <property type="entry name" value="Thioredoxin-like"/>
    <property type="match status" value="1"/>
</dbReference>
<protein>
    <submittedName>
        <fullName evidence="2">Thiol-disulfide isomerase/thioredoxin</fullName>
    </submittedName>
</protein>
<dbReference type="PANTHER" id="PTHR35340">
    <property type="entry name" value="PQQ ENZYME REPEAT PROTEIN-RELATED"/>
    <property type="match status" value="1"/>
</dbReference>
<dbReference type="Gene3D" id="3.40.30.10">
    <property type="entry name" value="Glutaredoxin"/>
    <property type="match status" value="1"/>
</dbReference>
<dbReference type="CDD" id="cd02947">
    <property type="entry name" value="TRX_family"/>
    <property type="match status" value="1"/>
</dbReference>
<name>A0ABS4KB09_9FIRM</name>
<evidence type="ECO:0000313" key="2">
    <source>
        <dbReference type="EMBL" id="MBP2024953.1"/>
    </source>
</evidence>
<organism evidence="2 3">
    <name type="scientific">Peptoniphilus stercorisuis</name>
    <dbReference type="NCBI Taxonomy" id="1436965"/>
    <lineage>
        <taxon>Bacteria</taxon>
        <taxon>Bacillati</taxon>
        <taxon>Bacillota</taxon>
        <taxon>Tissierellia</taxon>
        <taxon>Tissierellales</taxon>
        <taxon>Peptoniphilaceae</taxon>
        <taxon>Peptoniphilus</taxon>
    </lineage>
</organism>
<dbReference type="InterPro" id="IPR010262">
    <property type="entry name" value="Arylsulfotransferase_bact"/>
</dbReference>